<protein>
    <submittedName>
        <fullName evidence="3">Oxidoreductase</fullName>
    </submittedName>
</protein>
<dbReference type="Pfam" id="PF22725">
    <property type="entry name" value="GFO_IDH_MocA_C3"/>
    <property type="match status" value="1"/>
</dbReference>
<reference evidence="3 4" key="1">
    <citation type="submission" date="2017-10" db="EMBL/GenBank/DDBJ databases">
        <title>Resolving the taxonomy of Roseburia spp., Eubacterium rectale and Agathobacter spp. through phylogenomic analysis.</title>
        <authorList>
            <person name="Sheridan P.O."/>
            <person name="Walker A.W."/>
            <person name="Duncan S.H."/>
            <person name="Scott K.P."/>
            <person name="Toole P.W.O."/>
            <person name="Luis P."/>
            <person name="Flint H.J."/>
        </authorList>
    </citation>
    <scope>NUCLEOTIDE SEQUENCE [LARGE SCALE GENOMIC DNA]</scope>
    <source>
        <strain evidence="3 4">JK626</strain>
    </source>
</reference>
<organism evidence="3 4">
    <name type="scientific">Pseudobutyrivibrio ruminis</name>
    <dbReference type="NCBI Taxonomy" id="46206"/>
    <lineage>
        <taxon>Bacteria</taxon>
        <taxon>Bacillati</taxon>
        <taxon>Bacillota</taxon>
        <taxon>Clostridia</taxon>
        <taxon>Lachnospirales</taxon>
        <taxon>Lachnospiraceae</taxon>
        <taxon>Pseudobutyrivibrio</taxon>
    </lineage>
</organism>
<evidence type="ECO:0000259" key="2">
    <source>
        <dbReference type="Pfam" id="PF22725"/>
    </source>
</evidence>
<dbReference type="EMBL" id="PDYF01000013">
    <property type="protein sequence ID" value="PHU34718.1"/>
    <property type="molecule type" value="Genomic_DNA"/>
</dbReference>
<dbReference type="GO" id="GO:0000166">
    <property type="term" value="F:nucleotide binding"/>
    <property type="evidence" value="ECO:0007669"/>
    <property type="project" value="InterPro"/>
</dbReference>
<dbReference type="InterPro" id="IPR036291">
    <property type="entry name" value="NAD(P)-bd_dom_sf"/>
</dbReference>
<evidence type="ECO:0000259" key="1">
    <source>
        <dbReference type="Pfam" id="PF01408"/>
    </source>
</evidence>
<dbReference type="PANTHER" id="PTHR43054">
    <property type="match status" value="1"/>
</dbReference>
<dbReference type="AlphaFoldDB" id="A0A2G3DUN2"/>
<dbReference type="InterPro" id="IPR055170">
    <property type="entry name" value="GFO_IDH_MocA-like_dom"/>
</dbReference>
<comment type="caution">
    <text evidence="3">The sequence shown here is derived from an EMBL/GenBank/DDBJ whole genome shotgun (WGS) entry which is preliminary data.</text>
</comment>
<name>A0A2G3DUN2_9FIRM</name>
<dbReference type="SUPFAM" id="SSF55347">
    <property type="entry name" value="Glyceraldehyde-3-phosphate dehydrogenase-like, C-terminal domain"/>
    <property type="match status" value="1"/>
</dbReference>
<dbReference type="Gene3D" id="3.40.50.720">
    <property type="entry name" value="NAD(P)-binding Rossmann-like Domain"/>
    <property type="match status" value="1"/>
</dbReference>
<accession>A0A2G3DUN2</accession>
<feature type="domain" description="Gfo/Idh/MocA-like oxidoreductase N-terminal" evidence="1">
    <location>
        <begin position="2"/>
        <end position="117"/>
    </location>
</feature>
<dbReference type="Gene3D" id="3.30.360.10">
    <property type="entry name" value="Dihydrodipicolinate Reductase, domain 2"/>
    <property type="match status" value="1"/>
</dbReference>
<dbReference type="PANTHER" id="PTHR43054:SF1">
    <property type="entry name" value="SCYLLO-INOSITOL 2-DEHYDROGENASE (NADP(+)) IOLU"/>
    <property type="match status" value="1"/>
</dbReference>
<proteinExistence type="predicted"/>
<sequence>MKLAIIGTGKIVHEALFAIEELSEIEKVAIYAREHSRGKADELARQYGIKEVYTDYNELLEKSDCDTVYIGLVNSAHFQYSKEALLAGKNVILEKPFTETLEQALELRKIAEDKGLFLLEAITVLHNPVFDRAKAVLDELGPKKMFMANYSQYSSRYDDYKKGVVAPAFDPELGGGALGDINVYNIHYAVALFGMPNSVEYFPNKGFNGVDTSGMLILSYDGFSAMCTGAKDSDSPSFVTIQGEDGYMTVNGKPNSSDSLTIVTMKSTDDKTLDAAGSIKRQIHEEEYTKPEMRHRMTQEFIDFAAIIDNKNFDKAKELLEESITVVKVLKKARQ</sequence>
<dbReference type="RefSeq" id="WP_099392072.1">
    <property type="nucleotide sequence ID" value="NZ_PDYF01000013.1"/>
</dbReference>
<reference evidence="3 4" key="2">
    <citation type="submission" date="2017-10" db="EMBL/GenBank/DDBJ databases">
        <authorList>
            <person name="Banno H."/>
            <person name="Chua N.-H."/>
        </authorList>
    </citation>
    <scope>NUCLEOTIDE SEQUENCE [LARGE SCALE GENOMIC DNA]</scope>
    <source>
        <strain evidence="3 4">JK626</strain>
    </source>
</reference>
<evidence type="ECO:0000313" key="3">
    <source>
        <dbReference type="EMBL" id="PHU34718.1"/>
    </source>
</evidence>
<dbReference type="InterPro" id="IPR000683">
    <property type="entry name" value="Gfo/Idh/MocA-like_OxRdtase_N"/>
</dbReference>
<dbReference type="Proteomes" id="UP000225889">
    <property type="component" value="Unassembled WGS sequence"/>
</dbReference>
<feature type="domain" description="GFO/IDH/MocA-like oxidoreductase" evidence="2">
    <location>
        <begin position="139"/>
        <end position="247"/>
    </location>
</feature>
<dbReference type="SUPFAM" id="SSF51735">
    <property type="entry name" value="NAD(P)-binding Rossmann-fold domains"/>
    <property type="match status" value="1"/>
</dbReference>
<dbReference type="Pfam" id="PF01408">
    <property type="entry name" value="GFO_IDH_MocA"/>
    <property type="match status" value="1"/>
</dbReference>
<gene>
    <name evidence="3" type="ORF">CSX01_08465</name>
</gene>
<evidence type="ECO:0000313" key="4">
    <source>
        <dbReference type="Proteomes" id="UP000225889"/>
    </source>
</evidence>